<accession>A0ABM6DZ61</accession>
<protein>
    <submittedName>
        <fullName evidence="1">Uncharacterized protein</fullName>
    </submittedName>
</protein>
<dbReference type="EMBL" id="CP017420">
    <property type="protein sequence ID" value="AOV00344.1"/>
    <property type="molecule type" value="Genomic_DNA"/>
</dbReference>
<name>A0ABM6DZ61_9BURK</name>
<dbReference type="Proteomes" id="UP000095607">
    <property type="component" value="Chromosome"/>
</dbReference>
<proteinExistence type="predicted"/>
<reference evidence="1 2" key="1">
    <citation type="submission" date="2016-09" db="EMBL/GenBank/DDBJ databases">
        <title>Complete genome sequence of Deltia acidovorans CM13 isolated from murine proximal colonic tissue.</title>
        <authorList>
            <person name="Saffarian A."/>
        </authorList>
    </citation>
    <scope>NUCLEOTIDE SEQUENCE [LARGE SCALE GENOMIC DNA]</scope>
    <source>
        <strain evidence="1 2">CM13</strain>
    </source>
</reference>
<evidence type="ECO:0000313" key="2">
    <source>
        <dbReference type="Proteomes" id="UP000095607"/>
    </source>
</evidence>
<keyword evidence="2" id="KW-1185">Reference proteome</keyword>
<dbReference type="RefSeq" id="WP_046238566.1">
    <property type="nucleotide sequence ID" value="NZ_CBCSDN010000023.1"/>
</dbReference>
<gene>
    <name evidence="1" type="ORF">BI380_02695</name>
</gene>
<sequence>MLIAAFAILGGVVLLFAGYLAGLARGSSTSRDTQLLDFLEASGYSLQCLRGTNGDDDVWAVTDGANGVIGFPGYDLREAVEAATGNEPETTHG</sequence>
<evidence type="ECO:0000313" key="1">
    <source>
        <dbReference type="EMBL" id="AOV00344.1"/>
    </source>
</evidence>
<organism evidence="1 2">
    <name type="scientific">Delftia tsuruhatensis</name>
    <dbReference type="NCBI Taxonomy" id="180282"/>
    <lineage>
        <taxon>Bacteria</taxon>
        <taxon>Pseudomonadati</taxon>
        <taxon>Pseudomonadota</taxon>
        <taxon>Betaproteobacteria</taxon>
        <taxon>Burkholderiales</taxon>
        <taxon>Comamonadaceae</taxon>
        <taxon>Delftia</taxon>
    </lineage>
</organism>